<reference evidence="1 2" key="1">
    <citation type="submission" date="2021-01" db="EMBL/GenBank/DDBJ databases">
        <title>Genome public.</title>
        <authorList>
            <person name="Liu C."/>
            <person name="Sun Q."/>
        </authorList>
    </citation>
    <scope>NUCLEOTIDE SEQUENCE [LARGE SCALE GENOMIC DNA]</scope>
    <source>
        <strain evidence="1 2">YIM B02564</strain>
    </source>
</reference>
<sequence length="105" mass="10528">MLVVLATFVSVSAVSASTTDVKMVEHENFEDAQELSSAEPQYLPALAAIGQAARVAQAGVKAAKAVGKAVAVGFAAAAGADAYSKITGIGAKSSDVPQDSELAFD</sequence>
<dbReference type="EMBL" id="JAESWB010000103">
    <property type="protein sequence ID" value="MBL4951834.1"/>
    <property type="molecule type" value="Genomic_DNA"/>
</dbReference>
<proteinExistence type="predicted"/>
<evidence type="ECO:0000313" key="2">
    <source>
        <dbReference type="Proteomes" id="UP000623967"/>
    </source>
</evidence>
<comment type="caution">
    <text evidence="1">The sequence shown here is derived from an EMBL/GenBank/DDBJ whole genome shotgun (WGS) entry which is preliminary data.</text>
</comment>
<dbReference type="Proteomes" id="UP000623967">
    <property type="component" value="Unassembled WGS sequence"/>
</dbReference>
<protein>
    <submittedName>
        <fullName evidence="1">Uncharacterized protein</fullName>
    </submittedName>
</protein>
<name>A0ABS1TKJ1_9BACI</name>
<dbReference type="RefSeq" id="WP_202653117.1">
    <property type="nucleotide sequence ID" value="NZ_JAESWB010000103.1"/>
</dbReference>
<keyword evidence="2" id="KW-1185">Reference proteome</keyword>
<organism evidence="1 2">
    <name type="scientific">Neobacillus paridis</name>
    <dbReference type="NCBI Taxonomy" id="2803862"/>
    <lineage>
        <taxon>Bacteria</taxon>
        <taxon>Bacillati</taxon>
        <taxon>Bacillota</taxon>
        <taxon>Bacilli</taxon>
        <taxon>Bacillales</taxon>
        <taxon>Bacillaceae</taxon>
        <taxon>Neobacillus</taxon>
    </lineage>
</organism>
<gene>
    <name evidence="1" type="ORF">JK635_06265</name>
</gene>
<evidence type="ECO:0000313" key="1">
    <source>
        <dbReference type="EMBL" id="MBL4951834.1"/>
    </source>
</evidence>
<accession>A0ABS1TKJ1</accession>